<dbReference type="Proteomes" id="UP000239757">
    <property type="component" value="Unassembled WGS sequence"/>
</dbReference>
<gene>
    <name evidence="1" type="ORF">GOBAR_AA06238</name>
</gene>
<organism evidence="1 2">
    <name type="scientific">Gossypium barbadense</name>
    <name type="common">Sea Island cotton</name>
    <name type="synonym">Hibiscus barbadensis</name>
    <dbReference type="NCBI Taxonomy" id="3634"/>
    <lineage>
        <taxon>Eukaryota</taxon>
        <taxon>Viridiplantae</taxon>
        <taxon>Streptophyta</taxon>
        <taxon>Embryophyta</taxon>
        <taxon>Tracheophyta</taxon>
        <taxon>Spermatophyta</taxon>
        <taxon>Magnoliopsida</taxon>
        <taxon>eudicotyledons</taxon>
        <taxon>Gunneridae</taxon>
        <taxon>Pentapetalae</taxon>
        <taxon>rosids</taxon>
        <taxon>malvids</taxon>
        <taxon>Malvales</taxon>
        <taxon>Malvaceae</taxon>
        <taxon>Malvoideae</taxon>
        <taxon>Gossypium</taxon>
    </lineage>
</organism>
<sequence length="201" mass="22847">MVTLYSRNKSGHIELIQLFAELADVELVEVITTLSEEYEVQDPCTKIHPIYVDGEDGYDNNALSDHKVEDFIDLDLDEVSDDINDEGMNGDRNFYTSSFGNPSLGIVICNVIEAHMSIIDPNVAYASKFSKYLDILLTHQLTADLEREELFVGQKFMTNKDCPFAIKRYNVNVSIDYKVIVSKLILYIGECWRLAYLSLLA</sequence>
<dbReference type="AlphaFoldDB" id="A0A2P5YFH4"/>
<proteinExistence type="predicted"/>
<evidence type="ECO:0000313" key="1">
    <source>
        <dbReference type="EMBL" id="PPS14338.1"/>
    </source>
</evidence>
<dbReference type="EMBL" id="KZ663264">
    <property type="protein sequence ID" value="PPS14338.1"/>
    <property type="molecule type" value="Genomic_DNA"/>
</dbReference>
<accession>A0A2P5YFH4</accession>
<evidence type="ECO:0000313" key="2">
    <source>
        <dbReference type="Proteomes" id="UP000239757"/>
    </source>
</evidence>
<reference evidence="1 2" key="1">
    <citation type="submission" date="2015-01" db="EMBL/GenBank/DDBJ databases">
        <title>Genome of allotetraploid Gossypium barbadense reveals genomic plasticity and fiber elongation in cotton evolution.</title>
        <authorList>
            <person name="Chen X."/>
            <person name="Liu X."/>
            <person name="Zhao B."/>
            <person name="Zheng H."/>
            <person name="Hu Y."/>
            <person name="Lu G."/>
            <person name="Yang C."/>
            <person name="Chen J."/>
            <person name="Shan C."/>
            <person name="Zhang L."/>
            <person name="Zhou Y."/>
            <person name="Wang L."/>
            <person name="Guo W."/>
            <person name="Bai Y."/>
            <person name="Ruan J."/>
            <person name="Shangguan X."/>
            <person name="Mao Y."/>
            <person name="Jiang J."/>
            <person name="Zhu Y."/>
            <person name="Lei J."/>
            <person name="Kang H."/>
            <person name="Chen S."/>
            <person name="He X."/>
            <person name="Wang R."/>
            <person name="Wang Y."/>
            <person name="Chen J."/>
            <person name="Wang L."/>
            <person name="Yu S."/>
            <person name="Wang B."/>
            <person name="Wei J."/>
            <person name="Song S."/>
            <person name="Lu X."/>
            <person name="Gao Z."/>
            <person name="Gu W."/>
            <person name="Deng X."/>
            <person name="Ma D."/>
            <person name="Wang S."/>
            <person name="Liang W."/>
            <person name="Fang L."/>
            <person name="Cai C."/>
            <person name="Zhu X."/>
            <person name="Zhou B."/>
            <person name="Zhang Y."/>
            <person name="Chen Z."/>
            <person name="Xu S."/>
            <person name="Zhu R."/>
            <person name="Wang S."/>
            <person name="Zhang T."/>
            <person name="Zhao G."/>
        </authorList>
    </citation>
    <scope>NUCLEOTIDE SEQUENCE [LARGE SCALE GENOMIC DNA]</scope>
    <source>
        <strain evidence="2">cv. Xinhai21</strain>
        <tissue evidence="1">Leaf</tissue>
    </source>
</reference>
<evidence type="ECO:0008006" key="3">
    <source>
        <dbReference type="Google" id="ProtNLM"/>
    </source>
</evidence>
<protein>
    <recommendedName>
        <fullName evidence="3">Transposase MuDR plant domain-containing protein</fullName>
    </recommendedName>
</protein>
<name>A0A2P5YFH4_GOSBA</name>
<dbReference type="OrthoDB" id="10470777at2759"/>